<dbReference type="Pfam" id="PF13350">
    <property type="entry name" value="Y_phosphatase3"/>
    <property type="match status" value="1"/>
</dbReference>
<keyword evidence="4" id="KW-1185">Reference proteome</keyword>
<dbReference type="PANTHER" id="PTHR31126">
    <property type="entry name" value="TYROSINE-PROTEIN PHOSPHATASE"/>
    <property type="match status" value="1"/>
</dbReference>
<sequence>MPLLNFRDVADTMPARPPEGAGLRRGRLFRSAMPFDLTAAEAAAVHESGVRTVLDLRSDVERRAEEWSALTGLGVEVVHAPLGGTPATRRPGGSRRLATMRTPADLGNFYSALATRAADDLVQALETIAQRAPVLVQCAAGKDRTGLVVATALALLGVPRERIVADYARTAEALPELLPLLATHRSGGQDAPEAAQLADRGAVPEVLLTAPAEAIGVYLDELTAAPDGITGLLARAGAAEDLPQRLRDALWAGA</sequence>
<dbReference type="PANTHER" id="PTHR31126:SF1">
    <property type="entry name" value="TYROSINE SPECIFIC PROTEIN PHOSPHATASES DOMAIN-CONTAINING PROTEIN"/>
    <property type="match status" value="1"/>
</dbReference>
<evidence type="ECO:0000313" key="4">
    <source>
        <dbReference type="Proteomes" id="UP001500908"/>
    </source>
</evidence>
<dbReference type="EMBL" id="BAABDD010000006">
    <property type="protein sequence ID" value="GAA3737808.1"/>
    <property type="molecule type" value="Genomic_DNA"/>
</dbReference>
<organism evidence="3 4">
    <name type="scientific">Salinactinospora qingdaonensis</name>
    <dbReference type="NCBI Taxonomy" id="702744"/>
    <lineage>
        <taxon>Bacteria</taxon>
        <taxon>Bacillati</taxon>
        <taxon>Actinomycetota</taxon>
        <taxon>Actinomycetes</taxon>
        <taxon>Streptosporangiales</taxon>
        <taxon>Nocardiopsidaceae</taxon>
        <taxon>Salinactinospora</taxon>
    </lineage>
</organism>
<gene>
    <name evidence="3" type="primary">ptbB</name>
    <name evidence="3" type="ORF">GCM10022402_17180</name>
</gene>
<dbReference type="PROSITE" id="PS50056">
    <property type="entry name" value="TYR_PHOSPHATASE_2"/>
    <property type="match status" value="1"/>
</dbReference>
<dbReference type="Proteomes" id="UP001500908">
    <property type="component" value="Unassembled WGS sequence"/>
</dbReference>
<dbReference type="Gene3D" id="3.90.190.10">
    <property type="entry name" value="Protein tyrosine phosphatase superfamily"/>
    <property type="match status" value="1"/>
</dbReference>
<dbReference type="RefSeq" id="WP_344969303.1">
    <property type="nucleotide sequence ID" value="NZ_BAABDD010000006.1"/>
</dbReference>
<protein>
    <submittedName>
        <fullName evidence="3">Tyrosine-protein phosphatase PtbB</fullName>
    </submittedName>
</protein>
<proteinExistence type="inferred from homology"/>
<evidence type="ECO:0000256" key="1">
    <source>
        <dbReference type="ARBA" id="ARBA00009580"/>
    </source>
</evidence>
<dbReference type="SUPFAM" id="SSF52799">
    <property type="entry name" value="(Phosphotyrosine protein) phosphatases II"/>
    <property type="match status" value="1"/>
</dbReference>
<evidence type="ECO:0000259" key="2">
    <source>
        <dbReference type="PROSITE" id="PS50056"/>
    </source>
</evidence>
<accession>A0ABP7FEN8</accession>
<comment type="similarity">
    <text evidence="1">Belongs to the protein-tyrosine phosphatase family.</text>
</comment>
<name>A0ABP7FEN8_9ACTN</name>
<dbReference type="InterPro" id="IPR026893">
    <property type="entry name" value="Tyr/Ser_Pase_IphP-type"/>
</dbReference>
<feature type="domain" description="Tyrosine specific protein phosphatases" evidence="2">
    <location>
        <begin position="119"/>
        <end position="196"/>
    </location>
</feature>
<evidence type="ECO:0000313" key="3">
    <source>
        <dbReference type="EMBL" id="GAA3737808.1"/>
    </source>
</evidence>
<dbReference type="InterPro" id="IPR000387">
    <property type="entry name" value="Tyr_Pase_dom"/>
</dbReference>
<reference evidence="4" key="1">
    <citation type="journal article" date="2019" name="Int. J. Syst. Evol. Microbiol.">
        <title>The Global Catalogue of Microorganisms (GCM) 10K type strain sequencing project: providing services to taxonomists for standard genome sequencing and annotation.</title>
        <authorList>
            <consortium name="The Broad Institute Genomics Platform"/>
            <consortium name="The Broad Institute Genome Sequencing Center for Infectious Disease"/>
            <person name="Wu L."/>
            <person name="Ma J."/>
        </authorList>
    </citation>
    <scope>NUCLEOTIDE SEQUENCE [LARGE SCALE GENOMIC DNA]</scope>
    <source>
        <strain evidence="4">JCM 17137</strain>
    </source>
</reference>
<comment type="caution">
    <text evidence="3">The sequence shown here is derived from an EMBL/GenBank/DDBJ whole genome shotgun (WGS) entry which is preliminary data.</text>
</comment>
<dbReference type="InterPro" id="IPR029021">
    <property type="entry name" value="Prot-tyrosine_phosphatase-like"/>
</dbReference>